<dbReference type="Proteomes" id="UP001140066">
    <property type="component" value="Unassembled WGS sequence"/>
</dbReference>
<comment type="caution">
    <text evidence="1">The sequence shown here is derived from an EMBL/GenBank/DDBJ whole genome shotgun (WGS) entry which is preliminary data.</text>
</comment>
<evidence type="ECO:0000313" key="2">
    <source>
        <dbReference type="Proteomes" id="UP001140066"/>
    </source>
</evidence>
<protein>
    <submittedName>
        <fullName evidence="1">Uncharacterized protein</fullName>
    </submittedName>
</protein>
<sequence length="304" mass="34943">MSEESISHGILGRWAVVGYGFNLASIVSSVFVIIAVVAACIRNHSLYKSPTLRLSAWIAACDIVYSACQLCVFENDYMSTLPEINLRIIHWLMSASTMSFVFMSACVALDTLLNIVVQKGHITRRIQPWYEYVSLFLGFTLTHPILYIYKMLQWSSDAQIFHIYDDPTYYKIASWLTKWAWLFTACVFVFIVIVLVFRGMRKTMLSKDLSDHSAYFERLYDFGDTINKTCNRNPKKKIFLVTIRLLLYPAVPLVTQVWVLSANMTAECPMWLYVVANLVPATQGMINFLVFTSNPAWDDIRERL</sequence>
<keyword evidence="2" id="KW-1185">Reference proteome</keyword>
<accession>A0ACC1KCH8</accession>
<proteinExistence type="predicted"/>
<evidence type="ECO:0000313" key="1">
    <source>
        <dbReference type="EMBL" id="KAJ2783055.1"/>
    </source>
</evidence>
<dbReference type="EMBL" id="JANBUK010001276">
    <property type="protein sequence ID" value="KAJ2783055.1"/>
    <property type="molecule type" value="Genomic_DNA"/>
</dbReference>
<organism evidence="1 2">
    <name type="scientific">Coemansia linderi</name>
    <dbReference type="NCBI Taxonomy" id="2663919"/>
    <lineage>
        <taxon>Eukaryota</taxon>
        <taxon>Fungi</taxon>
        <taxon>Fungi incertae sedis</taxon>
        <taxon>Zoopagomycota</taxon>
        <taxon>Kickxellomycotina</taxon>
        <taxon>Kickxellomycetes</taxon>
        <taxon>Kickxellales</taxon>
        <taxon>Kickxellaceae</taxon>
        <taxon>Coemansia</taxon>
    </lineage>
</organism>
<feature type="non-terminal residue" evidence="1">
    <location>
        <position position="304"/>
    </location>
</feature>
<reference evidence="1" key="1">
    <citation type="submission" date="2022-07" db="EMBL/GenBank/DDBJ databases">
        <title>Phylogenomic reconstructions and comparative analyses of Kickxellomycotina fungi.</title>
        <authorList>
            <person name="Reynolds N.K."/>
            <person name="Stajich J.E."/>
            <person name="Barry K."/>
            <person name="Grigoriev I.V."/>
            <person name="Crous P."/>
            <person name="Smith M.E."/>
        </authorList>
    </citation>
    <scope>NUCLEOTIDE SEQUENCE</scope>
    <source>
        <strain evidence="1">BCRC 34191</strain>
    </source>
</reference>
<gene>
    <name evidence="1" type="ORF">GGI18_003554</name>
</gene>
<name>A0ACC1KCH8_9FUNG</name>